<dbReference type="Pfam" id="PF07969">
    <property type="entry name" value="Amidohydro_3"/>
    <property type="match status" value="1"/>
</dbReference>
<protein>
    <recommendedName>
        <fullName evidence="5">Copper amine oxidase-like N-terminal domain-containing protein</fullName>
    </recommendedName>
</protein>
<dbReference type="InterPro" id="IPR013108">
    <property type="entry name" value="Amidohydro_3"/>
</dbReference>
<comment type="caution">
    <text evidence="3">The sequence shown here is derived from an EMBL/GenBank/DDBJ whole genome shotgun (WGS) entry which is preliminary data.</text>
</comment>
<proteinExistence type="predicted"/>
<feature type="domain" description="Amidohydrolase 3" evidence="2">
    <location>
        <begin position="12"/>
        <end position="52"/>
    </location>
</feature>
<feature type="domain" description="Copper amine oxidase-like N-terminal" evidence="1">
    <location>
        <begin position="64"/>
        <end position="118"/>
    </location>
</feature>
<dbReference type="SUPFAM" id="SSF55383">
    <property type="entry name" value="Copper amine oxidase, domain N"/>
    <property type="match status" value="2"/>
</dbReference>
<organism evidence="3 4">
    <name type="scientific">Sedimentibacter acidaminivorans</name>
    <dbReference type="NCBI Taxonomy" id="913099"/>
    <lineage>
        <taxon>Bacteria</taxon>
        <taxon>Bacillati</taxon>
        <taxon>Bacillota</taxon>
        <taxon>Tissierellia</taxon>
        <taxon>Sedimentibacter</taxon>
    </lineage>
</organism>
<evidence type="ECO:0000259" key="1">
    <source>
        <dbReference type="Pfam" id="PF07833"/>
    </source>
</evidence>
<evidence type="ECO:0000313" key="4">
    <source>
        <dbReference type="Proteomes" id="UP001519342"/>
    </source>
</evidence>
<sequence length="153" mass="17432">MLHGQIAWHFSSLEAGKLADFVILDRDYMTCPERDIKDILPLATIVGGEVVYIKNNEEVTVMWKGMPLKFDVKPILENGVTYVSAKVLFDNMGIEYIYDSNSGKITAKNELTTKEVSIKQVNNQLYVPLREVPEYFGYQVDWYPESMSISLGL</sequence>
<evidence type="ECO:0000259" key="2">
    <source>
        <dbReference type="Pfam" id="PF07969"/>
    </source>
</evidence>
<keyword evidence="4" id="KW-1185">Reference proteome</keyword>
<dbReference type="InterPro" id="IPR011059">
    <property type="entry name" value="Metal-dep_hydrolase_composite"/>
</dbReference>
<dbReference type="SUPFAM" id="SSF51338">
    <property type="entry name" value="Composite domain of metallo-dependent hydrolases"/>
    <property type="match status" value="1"/>
</dbReference>
<accession>A0ABS4GCH3</accession>
<name>A0ABS4GCH3_9FIRM</name>
<dbReference type="RefSeq" id="WP_209511133.1">
    <property type="nucleotide sequence ID" value="NZ_JAGGKS010000003.1"/>
</dbReference>
<dbReference type="Pfam" id="PF07833">
    <property type="entry name" value="Cu_amine_oxidN1"/>
    <property type="match status" value="1"/>
</dbReference>
<reference evidence="3 4" key="1">
    <citation type="submission" date="2021-03" db="EMBL/GenBank/DDBJ databases">
        <title>Genomic Encyclopedia of Type Strains, Phase IV (KMG-IV): sequencing the most valuable type-strain genomes for metagenomic binning, comparative biology and taxonomic classification.</title>
        <authorList>
            <person name="Goeker M."/>
        </authorList>
    </citation>
    <scope>NUCLEOTIDE SEQUENCE [LARGE SCALE GENOMIC DNA]</scope>
    <source>
        <strain evidence="3 4">DSM 24004</strain>
    </source>
</reference>
<evidence type="ECO:0008006" key="5">
    <source>
        <dbReference type="Google" id="ProtNLM"/>
    </source>
</evidence>
<gene>
    <name evidence="3" type="ORF">J2Z76_001249</name>
</gene>
<evidence type="ECO:0000313" key="3">
    <source>
        <dbReference type="EMBL" id="MBP1925390.1"/>
    </source>
</evidence>
<dbReference type="Proteomes" id="UP001519342">
    <property type="component" value="Unassembled WGS sequence"/>
</dbReference>
<dbReference type="EMBL" id="JAGGKS010000003">
    <property type="protein sequence ID" value="MBP1925390.1"/>
    <property type="molecule type" value="Genomic_DNA"/>
</dbReference>
<dbReference type="InterPro" id="IPR036582">
    <property type="entry name" value="Mao_N_sf"/>
</dbReference>
<dbReference type="InterPro" id="IPR012854">
    <property type="entry name" value="Cu_amine_oxidase-like_N"/>
</dbReference>